<dbReference type="Proteomes" id="UP000243297">
    <property type="component" value="Unassembled WGS sequence"/>
</dbReference>
<dbReference type="CDD" id="cd00093">
    <property type="entry name" value="HTH_XRE"/>
    <property type="match status" value="1"/>
</dbReference>
<dbReference type="PANTHER" id="PTHR46797">
    <property type="entry name" value="HTH-TYPE TRANSCRIPTIONAL REGULATOR"/>
    <property type="match status" value="1"/>
</dbReference>
<dbReference type="GO" id="GO:0003700">
    <property type="term" value="F:DNA-binding transcription factor activity"/>
    <property type="evidence" value="ECO:0007669"/>
    <property type="project" value="TreeGrafter"/>
</dbReference>
<dbReference type="SUPFAM" id="SSF47413">
    <property type="entry name" value="lambda repressor-like DNA-binding domains"/>
    <property type="match status" value="1"/>
</dbReference>
<dbReference type="PROSITE" id="PS50943">
    <property type="entry name" value="HTH_CROC1"/>
    <property type="match status" value="1"/>
</dbReference>
<name>A0A1T4K422_9FIRM</name>
<reference evidence="4" key="1">
    <citation type="submission" date="2017-02" db="EMBL/GenBank/DDBJ databases">
        <authorList>
            <person name="Varghese N."/>
            <person name="Submissions S."/>
        </authorList>
    </citation>
    <scope>NUCLEOTIDE SEQUENCE [LARGE SCALE GENOMIC DNA]</scope>
    <source>
        <strain evidence="4">ATCC 25662</strain>
    </source>
</reference>
<proteinExistence type="predicted"/>
<dbReference type="InterPro" id="IPR001387">
    <property type="entry name" value="Cro/C1-type_HTH"/>
</dbReference>
<gene>
    <name evidence="3" type="ORF">SAMN02745191_0293</name>
</gene>
<dbReference type="Gene3D" id="1.10.260.40">
    <property type="entry name" value="lambda repressor-like DNA-binding domains"/>
    <property type="match status" value="1"/>
</dbReference>
<dbReference type="GO" id="GO:0003677">
    <property type="term" value="F:DNA binding"/>
    <property type="evidence" value="ECO:0007669"/>
    <property type="project" value="UniProtKB-KW"/>
</dbReference>
<evidence type="ECO:0000256" key="1">
    <source>
        <dbReference type="ARBA" id="ARBA00023125"/>
    </source>
</evidence>
<dbReference type="SMART" id="SM00530">
    <property type="entry name" value="HTH_XRE"/>
    <property type="match status" value="1"/>
</dbReference>
<accession>A0A1T4K422</accession>
<dbReference type="GO" id="GO:0005829">
    <property type="term" value="C:cytosol"/>
    <property type="evidence" value="ECO:0007669"/>
    <property type="project" value="TreeGrafter"/>
</dbReference>
<dbReference type="STRING" id="118967.SAMN02745191_0293"/>
<evidence type="ECO:0000259" key="2">
    <source>
        <dbReference type="PROSITE" id="PS50943"/>
    </source>
</evidence>
<sequence>MDKLNISQIGLRLRKQRELMKMTRENLADKLNITVKFLSDIELGQKGMSIQTLANFSKVLDLSVDYILFGESCDDQFIPTDEKIFLTTNTENENIDKISFIANYIAQNFTTKK</sequence>
<dbReference type="AlphaFoldDB" id="A0A1T4K422"/>
<protein>
    <submittedName>
        <fullName evidence="3">Helix-turn-helix domain-containing protein</fullName>
    </submittedName>
</protein>
<dbReference type="InterPro" id="IPR050807">
    <property type="entry name" value="TransReg_Diox_bact_type"/>
</dbReference>
<evidence type="ECO:0000313" key="3">
    <source>
        <dbReference type="EMBL" id="SJZ37176.1"/>
    </source>
</evidence>
<dbReference type="Pfam" id="PF01381">
    <property type="entry name" value="HTH_3"/>
    <property type="match status" value="1"/>
</dbReference>
<feature type="domain" description="HTH cro/C1-type" evidence="2">
    <location>
        <begin position="13"/>
        <end position="67"/>
    </location>
</feature>
<evidence type="ECO:0000313" key="4">
    <source>
        <dbReference type="Proteomes" id="UP000243297"/>
    </source>
</evidence>
<dbReference type="EMBL" id="FUWY01000001">
    <property type="protein sequence ID" value="SJZ37176.1"/>
    <property type="molecule type" value="Genomic_DNA"/>
</dbReference>
<keyword evidence="4" id="KW-1185">Reference proteome</keyword>
<keyword evidence="1" id="KW-0238">DNA-binding</keyword>
<dbReference type="RefSeq" id="WP_078710741.1">
    <property type="nucleotide sequence ID" value="NZ_FUWY01000001.1"/>
</dbReference>
<dbReference type="OrthoDB" id="9805356at2"/>
<dbReference type="InterPro" id="IPR010982">
    <property type="entry name" value="Lambda_DNA-bd_dom_sf"/>
</dbReference>
<dbReference type="PANTHER" id="PTHR46797:SF1">
    <property type="entry name" value="METHYLPHOSPHONATE SYNTHASE"/>
    <property type="match status" value="1"/>
</dbReference>
<organism evidence="3 4">
    <name type="scientific">Anaerorhabdus furcosa</name>
    <dbReference type="NCBI Taxonomy" id="118967"/>
    <lineage>
        <taxon>Bacteria</taxon>
        <taxon>Bacillati</taxon>
        <taxon>Bacillota</taxon>
        <taxon>Erysipelotrichia</taxon>
        <taxon>Erysipelotrichales</taxon>
        <taxon>Erysipelotrichaceae</taxon>
        <taxon>Anaerorhabdus</taxon>
    </lineage>
</organism>